<evidence type="ECO:0000256" key="1">
    <source>
        <dbReference type="SAM" id="SignalP"/>
    </source>
</evidence>
<evidence type="ECO:0000313" key="2">
    <source>
        <dbReference type="EMBL" id="MDA0639090.1"/>
    </source>
</evidence>
<feature type="chain" id="PRO_5047491243" description="Peptidase inhibitor family I36" evidence="1">
    <location>
        <begin position="29"/>
        <end position="158"/>
    </location>
</feature>
<evidence type="ECO:0008006" key="4">
    <source>
        <dbReference type="Google" id="ProtNLM"/>
    </source>
</evidence>
<organism evidence="2 3">
    <name type="scientific">Nonomuraea ferruginea</name>
    <dbReference type="NCBI Taxonomy" id="46174"/>
    <lineage>
        <taxon>Bacteria</taxon>
        <taxon>Bacillati</taxon>
        <taxon>Actinomycetota</taxon>
        <taxon>Actinomycetes</taxon>
        <taxon>Streptosporangiales</taxon>
        <taxon>Streptosporangiaceae</taxon>
        <taxon>Nonomuraea</taxon>
    </lineage>
</organism>
<feature type="signal peptide" evidence="1">
    <location>
        <begin position="1"/>
        <end position="28"/>
    </location>
</feature>
<dbReference type="EMBL" id="JAPNUD010000001">
    <property type="protein sequence ID" value="MDA0639090.1"/>
    <property type="molecule type" value="Genomic_DNA"/>
</dbReference>
<keyword evidence="1" id="KW-0732">Signal</keyword>
<dbReference type="PROSITE" id="PS51257">
    <property type="entry name" value="PROKAR_LIPOPROTEIN"/>
    <property type="match status" value="1"/>
</dbReference>
<dbReference type="RefSeq" id="WP_271274713.1">
    <property type="nucleotide sequence ID" value="NZ_BAABFD010000019.1"/>
</dbReference>
<dbReference type="Proteomes" id="UP001212498">
    <property type="component" value="Unassembled WGS sequence"/>
</dbReference>
<comment type="caution">
    <text evidence="2">The sequence shown here is derived from an EMBL/GenBank/DDBJ whole genome shotgun (WGS) entry which is preliminary data.</text>
</comment>
<accession>A0ABT4SPX3</accession>
<gene>
    <name evidence="2" type="ORF">OUY24_00480</name>
</gene>
<name>A0ABT4SPX3_9ACTN</name>
<sequence>MLKRTMTAALAGVTALGLHLVAAPPAAAAAYGCSGTQVGSWKIPMKDALDGSTYYISDVKLFYNAATGWNCAALVKRSGHQRYGEKTPLFIEMYNERFAEDNVKNNYAKDTGRFKYYAGPVKVYGKNMCVSIHARHGDHTGPGNDYNGRLSKTGVACR</sequence>
<reference evidence="2 3" key="1">
    <citation type="submission" date="2022-11" db="EMBL/GenBank/DDBJ databases">
        <title>Nonomuraea corallina sp. nov., a new species of the genus Nonomuraea isolated from sea side sediment in Thai sea.</title>
        <authorList>
            <person name="Ngamcharungchit C."/>
            <person name="Matsumoto A."/>
            <person name="Suriyachadkun C."/>
            <person name="Panbangred W."/>
            <person name="Inahashi Y."/>
            <person name="Intra B."/>
        </authorList>
    </citation>
    <scope>NUCLEOTIDE SEQUENCE [LARGE SCALE GENOMIC DNA]</scope>
    <source>
        <strain evidence="2 3">DSM 43553</strain>
    </source>
</reference>
<keyword evidence="3" id="KW-1185">Reference proteome</keyword>
<proteinExistence type="predicted"/>
<evidence type="ECO:0000313" key="3">
    <source>
        <dbReference type="Proteomes" id="UP001212498"/>
    </source>
</evidence>
<protein>
    <recommendedName>
        <fullName evidence="4">Peptidase inhibitor family I36</fullName>
    </recommendedName>
</protein>